<feature type="repeat" description="ANK" evidence="3">
    <location>
        <begin position="208"/>
        <end position="241"/>
    </location>
</feature>
<sequence>MEQRRHFLPRFRPGRSLRNTPSAQPEDVSDTPFIHAPPDVESLPPYSPPTYTSPPTEPPPAYQLSSSSATLPHYSAPTERPPVPESHPTPDAAASQPLPKRTFTRAEQCRQLKDIFSRHPWRRTWGHQPTSFAAVLNAAALYGQEQIINELFALGVQLQGNRDCALPTTTPMHEALRGPKPWLAIYLLDRHYLRGGQADELLESKDANGCTPLHIAAQAGETAIARSFIEVHGAVVDPVDDIGRTPLHMAARHGRTETIDMLLEYGADPGLVTQRLWSFDKLRLRGVQAAQRAELLGSWAFISKTLRGALERRNQGHEVEFSAAGADSYQLGGAGQENTDPGIISTKNLVASSSGSSQPRSFDNPMASPSAQGLSWSPEALVVDLHRASVGSSGQEAETAAHREHRARVRATHSRGALSSPEYIRWKEGLDVLFQESRMQKEKNRREAENALDLPRD</sequence>
<dbReference type="InterPro" id="IPR036770">
    <property type="entry name" value="Ankyrin_rpt-contain_sf"/>
</dbReference>
<feature type="region of interest" description="Disordered" evidence="4">
    <location>
        <begin position="333"/>
        <end position="373"/>
    </location>
</feature>
<dbReference type="AlphaFoldDB" id="A0AA40F271"/>
<feature type="compositionally biased region" description="Pro residues" evidence="4">
    <location>
        <begin position="45"/>
        <end position="61"/>
    </location>
</feature>
<dbReference type="SMART" id="SM00248">
    <property type="entry name" value="ANK"/>
    <property type="match status" value="2"/>
</dbReference>
<evidence type="ECO:0000256" key="2">
    <source>
        <dbReference type="ARBA" id="ARBA00023043"/>
    </source>
</evidence>
<evidence type="ECO:0000256" key="1">
    <source>
        <dbReference type="ARBA" id="ARBA00022737"/>
    </source>
</evidence>
<dbReference type="PROSITE" id="PS50088">
    <property type="entry name" value="ANK_REPEAT"/>
    <property type="match status" value="2"/>
</dbReference>
<organism evidence="5 6">
    <name type="scientific">Schizothecium vesticola</name>
    <dbReference type="NCBI Taxonomy" id="314040"/>
    <lineage>
        <taxon>Eukaryota</taxon>
        <taxon>Fungi</taxon>
        <taxon>Dikarya</taxon>
        <taxon>Ascomycota</taxon>
        <taxon>Pezizomycotina</taxon>
        <taxon>Sordariomycetes</taxon>
        <taxon>Sordariomycetidae</taxon>
        <taxon>Sordariales</taxon>
        <taxon>Schizotheciaceae</taxon>
        <taxon>Schizothecium</taxon>
    </lineage>
</organism>
<keyword evidence="6" id="KW-1185">Reference proteome</keyword>
<evidence type="ECO:0000256" key="3">
    <source>
        <dbReference type="PROSITE-ProRule" id="PRU00023"/>
    </source>
</evidence>
<dbReference type="Proteomes" id="UP001172155">
    <property type="component" value="Unassembled WGS sequence"/>
</dbReference>
<keyword evidence="2 3" id="KW-0040">ANK repeat</keyword>
<dbReference type="EMBL" id="JAUKUD010000003">
    <property type="protein sequence ID" value="KAK0749711.1"/>
    <property type="molecule type" value="Genomic_DNA"/>
</dbReference>
<gene>
    <name evidence="5" type="ORF">B0T18DRAFT_407381</name>
</gene>
<feature type="region of interest" description="Disordered" evidence="4">
    <location>
        <begin position="1"/>
        <end position="104"/>
    </location>
</feature>
<dbReference type="PROSITE" id="PS50297">
    <property type="entry name" value="ANK_REP_REGION"/>
    <property type="match status" value="2"/>
</dbReference>
<protein>
    <submittedName>
        <fullName evidence="5">Ankyrin repeat-containing domain protein</fullName>
    </submittedName>
</protein>
<reference evidence="5" key="1">
    <citation type="submission" date="2023-06" db="EMBL/GenBank/DDBJ databases">
        <title>Genome-scale phylogeny and comparative genomics of the fungal order Sordariales.</title>
        <authorList>
            <consortium name="Lawrence Berkeley National Laboratory"/>
            <person name="Hensen N."/>
            <person name="Bonometti L."/>
            <person name="Westerberg I."/>
            <person name="Brannstrom I.O."/>
            <person name="Guillou S."/>
            <person name="Cros-Aarteil S."/>
            <person name="Calhoun S."/>
            <person name="Haridas S."/>
            <person name="Kuo A."/>
            <person name="Mondo S."/>
            <person name="Pangilinan J."/>
            <person name="Riley R."/>
            <person name="LaButti K."/>
            <person name="Andreopoulos B."/>
            <person name="Lipzen A."/>
            <person name="Chen C."/>
            <person name="Yanf M."/>
            <person name="Daum C."/>
            <person name="Ng V."/>
            <person name="Clum A."/>
            <person name="Steindorff A."/>
            <person name="Ohm R."/>
            <person name="Martin F."/>
            <person name="Silar P."/>
            <person name="Natvig D."/>
            <person name="Lalanne C."/>
            <person name="Gautier V."/>
            <person name="Ament-velasquez S.L."/>
            <person name="Kruys A."/>
            <person name="Hutchinson M.I."/>
            <person name="Powell A.J."/>
            <person name="Barry K."/>
            <person name="Miller A.N."/>
            <person name="Grigoriev I.V."/>
            <person name="Debuchy R."/>
            <person name="Gladieux P."/>
            <person name="Thoren M.H."/>
            <person name="Johannesson H."/>
        </authorList>
    </citation>
    <scope>NUCLEOTIDE SEQUENCE</scope>
    <source>
        <strain evidence="5">SMH3187-1</strain>
    </source>
</reference>
<keyword evidence="1" id="KW-0677">Repeat</keyword>
<feature type="compositionally biased region" description="Basic residues" evidence="4">
    <location>
        <begin position="1"/>
        <end position="15"/>
    </location>
</feature>
<accession>A0AA40F271</accession>
<name>A0AA40F271_9PEZI</name>
<feature type="compositionally biased region" description="Basic residues" evidence="4">
    <location>
        <begin position="403"/>
        <end position="413"/>
    </location>
</feature>
<evidence type="ECO:0000313" key="5">
    <source>
        <dbReference type="EMBL" id="KAK0749711.1"/>
    </source>
</evidence>
<dbReference type="Pfam" id="PF12796">
    <property type="entry name" value="Ank_2"/>
    <property type="match status" value="1"/>
</dbReference>
<evidence type="ECO:0000313" key="6">
    <source>
        <dbReference type="Proteomes" id="UP001172155"/>
    </source>
</evidence>
<feature type="compositionally biased region" description="Polar residues" evidence="4">
    <location>
        <begin position="345"/>
        <end position="373"/>
    </location>
</feature>
<dbReference type="PRINTS" id="PR01415">
    <property type="entry name" value="ANKYRIN"/>
</dbReference>
<dbReference type="SUPFAM" id="SSF48403">
    <property type="entry name" value="Ankyrin repeat"/>
    <property type="match status" value="1"/>
</dbReference>
<dbReference type="PANTHER" id="PTHR24198:SF165">
    <property type="entry name" value="ANKYRIN REPEAT-CONTAINING PROTEIN-RELATED"/>
    <property type="match status" value="1"/>
</dbReference>
<proteinExistence type="predicted"/>
<dbReference type="PANTHER" id="PTHR24198">
    <property type="entry name" value="ANKYRIN REPEAT AND PROTEIN KINASE DOMAIN-CONTAINING PROTEIN"/>
    <property type="match status" value="1"/>
</dbReference>
<comment type="caution">
    <text evidence="5">The sequence shown here is derived from an EMBL/GenBank/DDBJ whole genome shotgun (WGS) entry which is preliminary data.</text>
</comment>
<feature type="region of interest" description="Disordered" evidence="4">
    <location>
        <begin position="438"/>
        <end position="457"/>
    </location>
</feature>
<evidence type="ECO:0000256" key="4">
    <source>
        <dbReference type="SAM" id="MobiDB-lite"/>
    </source>
</evidence>
<dbReference type="InterPro" id="IPR002110">
    <property type="entry name" value="Ankyrin_rpt"/>
</dbReference>
<dbReference type="Gene3D" id="1.25.40.20">
    <property type="entry name" value="Ankyrin repeat-containing domain"/>
    <property type="match status" value="1"/>
</dbReference>
<feature type="repeat" description="ANK" evidence="3">
    <location>
        <begin position="242"/>
        <end position="274"/>
    </location>
</feature>
<feature type="region of interest" description="Disordered" evidence="4">
    <location>
        <begin position="392"/>
        <end position="418"/>
    </location>
</feature>